<organism evidence="1 2">
    <name type="scientific">Lolium multiflorum</name>
    <name type="common">Italian ryegrass</name>
    <name type="synonym">Lolium perenne subsp. multiflorum</name>
    <dbReference type="NCBI Taxonomy" id="4521"/>
    <lineage>
        <taxon>Eukaryota</taxon>
        <taxon>Viridiplantae</taxon>
        <taxon>Streptophyta</taxon>
        <taxon>Embryophyta</taxon>
        <taxon>Tracheophyta</taxon>
        <taxon>Spermatophyta</taxon>
        <taxon>Magnoliopsida</taxon>
        <taxon>Liliopsida</taxon>
        <taxon>Poales</taxon>
        <taxon>Poaceae</taxon>
        <taxon>BOP clade</taxon>
        <taxon>Pooideae</taxon>
        <taxon>Poodae</taxon>
        <taxon>Poeae</taxon>
        <taxon>Poeae Chloroplast Group 2 (Poeae type)</taxon>
        <taxon>Loliodinae</taxon>
        <taxon>Loliinae</taxon>
        <taxon>Lolium</taxon>
    </lineage>
</organism>
<protein>
    <submittedName>
        <fullName evidence="1">Uncharacterized protein</fullName>
    </submittedName>
</protein>
<gene>
    <name evidence="1" type="ORF">QYE76_028642</name>
</gene>
<keyword evidence="2" id="KW-1185">Reference proteome</keyword>
<proteinExistence type="predicted"/>
<dbReference type="AlphaFoldDB" id="A0AAD8VFY7"/>
<reference evidence="1" key="1">
    <citation type="submission" date="2023-07" db="EMBL/GenBank/DDBJ databases">
        <title>A chromosome-level genome assembly of Lolium multiflorum.</title>
        <authorList>
            <person name="Chen Y."/>
            <person name="Copetti D."/>
            <person name="Kolliker R."/>
            <person name="Studer B."/>
        </authorList>
    </citation>
    <scope>NUCLEOTIDE SEQUENCE</scope>
    <source>
        <strain evidence="1">02402/16</strain>
        <tissue evidence="1">Leaf</tissue>
    </source>
</reference>
<evidence type="ECO:0000313" key="1">
    <source>
        <dbReference type="EMBL" id="KAK1604969.1"/>
    </source>
</evidence>
<accession>A0AAD8VFY7</accession>
<dbReference type="EMBL" id="JAUUTY010000007">
    <property type="protein sequence ID" value="KAK1604969.1"/>
    <property type="molecule type" value="Genomic_DNA"/>
</dbReference>
<dbReference type="Proteomes" id="UP001231189">
    <property type="component" value="Unassembled WGS sequence"/>
</dbReference>
<evidence type="ECO:0000313" key="2">
    <source>
        <dbReference type="Proteomes" id="UP001231189"/>
    </source>
</evidence>
<comment type="caution">
    <text evidence="1">The sequence shown here is derived from an EMBL/GenBank/DDBJ whole genome shotgun (WGS) entry which is preliminary data.</text>
</comment>
<sequence>MSATPLHRGRHQFYAAAISRDAARKYRGRSRWCGACGSANQEVVKASGIQLKPCRWPHTGAHLRPYPRHILVRHHPILLPTLSLSLLAVEGYNYLPLLTLICFIAAGPASP</sequence>
<name>A0AAD8VFY7_LOLMU</name>